<protein>
    <submittedName>
        <fullName evidence="1">BAG1 BAG family molecular chaperone regulator 1</fullName>
    </submittedName>
</protein>
<name>A0A7C9P5L3_9BACT</name>
<comment type="caution">
    <text evidence="1">The sequence shown here is derived from an EMBL/GenBank/DDBJ whole genome shotgun (WGS) entry which is preliminary data.</text>
</comment>
<reference evidence="1" key="1">
    <citation type="submission" date="2018-08" db="EMBL/GenBank/DDBJ databases">
        <title>Murine metabolic-syndrome-specific gut microbial biobank.</title>
        <authorList>
            <person name="Liu C."/>
        </authorList>
    </citation>
    <scope>NUCLEOTIDE SEQUENCE [LARGE SCALE GENOMIC DNA]</scope>
    <source>
        <strain evidence="1">Z82</strain>
    </source>
</reference>
<gene>
    <name evidence="1" type="ORF">D1639_06020</name>
</gene>
<dbReference type="EMBL" id="QWKH01000036">
    <property type="protein sequence ID" value="NBI34591.1"/>
    <property type="molecule type" value="Genomic_DNA"/>
</dbReference>
<accession>A0A7C9P5L3</accession>
<evidence type="ECO:0000313" key="1">
    <source>
        <dbReference type="EMBL" id="NBI34591.1"/>
    </source>
</evidence>
<sequence>MVHGLGKDATRNEGRAAWKELIMADSKEVRLDAYAEDDLRRIEDEVRQEAIASVEDFDAMGDAQAAAEAAGTAFAFETAEGASDKIEAEVEKRLS</sequence>
<organism evidence="1">
    <name type="scientific">Muribaculaceae bacterium Z82</name>
    <dbReference type="NCBI Taxonomy" id="2304548"/>
    <lineage>
        <taxon>Bacteria</taxon>
        <taxon>Pseudomonadati</taxon>
        <taxon>Bacteroidota</taxon>
        <taxon>Bacteroidia</taxon>
        <taxon>Bacteroidales</taxon>
        <taxon>Muribaculaceae</taxon>
    </lineage>
</organism>
<dbReference type="AlphaFoldDB" id="A0A7C9P5L3"/>
<proteinExistence type="predicted"/>